<dbReference type="InterPro" id="IPR000182">
    <property type="entry name" value="GNAT_dom"/>
</dbReference>
<comment type="caution">
    <text evidence="2">The sequence shown here is derived from an EMBL/GenBank/DDBJ whole genome shotgun (WGS) entry which is preliminary data.</text>
</comment>
<dbReference type="GO" id="GO:0016747">
    <property type="term" value="F:acyltransferase activity, transferring groups other than amino-acyl groups"/>
    <property type="evidence" value="ECO:0007669"/>
    <property type="project" value="InterPro"/>
</dbReference>
<evidence type="ECO:0000259" key="1">
    <source>
        <dbReference type="PROSITE" id="PS51186"/>
    </source>
</evidence>
<dbReference type="PROSITE" id="PS51186">
    <property type="entry name" value="GNAT"/>
    <property type="match status" value="1"/>
</dbReference>
<dbReference type="Proteomes" id="UP000469950">
    <property type="component" value="Unassembled WGS sequence"/>
</dbReference>
<gene>
    <name evidence="2" type="ORF">F6453_0656</name>
</gene>
<dbReference type="SUPFAM" id="SSF55729">
    <property type="entry name" value="Acyl-CoA N-acyltransferases (Nat)"/>
    <property type="match status" value="1"/>
</dbReference>
<dbReference type="InterPro" id="IPR016181">
    <property type="entry name" value="Acyl_CoA_acyltransferase"/>
</dbReference>
<dbReference type="RefSeq" id="WP_153739956.1">
    <property type="nucleotide sequence ID" value="NZ_WBMP01000002.1"/>
</dbReference>
<dbReference type="EMBL" id="WBMP01000002">
    <property type="protein sequence ID" value="KAE8546976.1"/>
    <property type="molecule type" value="Genomic_DNA"/>
</dbReference>
<reference evidence="2 3" key="1">
    <citation type="submission" date="2019-10" db="EMBL/GenBank/DDBJ databases">
        <title>Draft genome sequence of Marinobacter hydrocarbonoclasticus NCT7M from the microbiome of the marine copepod.</title>
        <authorList>
            <person name="Nuttall R."/>
            <person name="Sharma G."/>
            <person name="Moisander P."/>
        </authorList>
    </citation>
    <scope>NUCLEOTIDE SEQUENCE [LARGE SCALE GENOMIC DNA]</scope>
    <source>
        <strain evidence="2 3">NCT7M</strain>
    </source>
</reference>
<proteinExistence type="predicted"/>
<evidence type="ECO:0000313" key="2">
    <source>
        <dbReference type="EMBL" id="KAE8546976.1"/>
    </source>
</evidence>
<organism evidence="2 3">
    <name type="scientific">Marinobacter nauticus</name>
    <name type="common">Marinobacter hydrocarbonoclasticus</name>
    <name type="synonym">Marinobacter aquaeolei</name>
    <dbReference type="NCBI Taxonomy" id="2743"/>
    <lineage>
        <taxon>Bacteria</taxon>
        <taxon>Pseudomonadati</taxon>
        <taxon>Pseudomonadota</taxon>
        <taxon>Gammaproteobacteria</taxon>
        <taxon>Pseudomonadales</taxon>
        <taxon>Marinobacteraceae</taxon>
        <taxon>Marinobacter</taxon>
    </lineage>
</organism>
<dbReference type="AlphaFoldDB" id="A0A833JSQ1"/>
<name>A0A833JSQ1_MARNT</name>
<accession>A0A833JSQ1</accession>
<feature type="domain" description="N-acetyltransferase" evidence="1">
    <location>
        <begin position="2"/>
        <end position="177"/>
    </location>
</feature>
<dbReference type="Gene3D" id="3.40.630.30">
    <property type="match status" value="1"/>
</dbReference>
<protein>
    <recommendedName>
        <fullName evidence="1">N-acetyltransferase domain-containing protein</fullName>
    </recommendedName>
</protein>
<evidence type="ECO:0000313" key="3">
    <source>
        <dbReference type="Proteomes" id="UP000469950"/>
    </source>
</evidence>
<sequence>MVDIKPYEEHRHREQVLNLFSDVAFKRDIWDYQFLDNPGARARGFAPVVAEEEGSVVGFNAVVPVSILWEGRPTSAMWSCDFKVNQGLRGKGIGRLIKVELAQRSPILMSFGISPVAAIVLERMGWQANNEVHFLRRIREPRSFRDWALMVFQFGTKLITRRTPPMADSISVTKQLPAKDEIDALWNSIAKGYDKAVVRNWSYLDWRYQQHPFASYQFIELRDRGRTLKALGVVREYGRQVRLVDYLGPAKSKGIKAAVIEAILSNWPGASSYSAMTSDLELKQVMKAAGFYQGREQPRFFVWASPESESVTETQQCIQGWFIMGGDSDGELLQSARENWNEKDTNKEGGECRLKTL</sequence>